<organism evidence="1 2">
    <name type="scientific">Neofusicoccum parvum</name>
    <dbReference type="NCBI Taxonomy" id="310453"/>
    <lineage>
        <taxon>Eukaryota</taxon>
        <taxon>Fungi</taxon>
        <taxon>Dikarya</taxon>
        <taxon>Ascomycota</taxon>
        <taxon>Pezizomycotina</taxon>
        <taxon>Dothideomycetes</taxon>
        <taxon>Dothideomycetes incertae sedis</taxon>
        <taxon>Botryosphaeriales</taxon>
        <taxon>Botryosphaeriaceae</taxon>
        <taxon>Neofusicoccum</taxon>
    </lineage>
</organism>
<keyword evidence="2" id="KW-1185">Reference proteome</keyword>
<dbReference type="Proteomes" id="UP001165186">
    <property type="component" value="Unassembled WGS sequence"/>
</dbReference>
<proteinExistence type="predicted"/>
<gene>
    <name evidence="1" type="primary">g2701</name>
    <name evidence="1" type="ORF">NpPPO83_00002701</name>
</gene>
<reference evidence="1" key="1">
    <citation type="submission" date="2024-09" db="EMBL/GenBank/DDBJ databases">
        <title>Draft Genome Sequences of Neofusicoccum parvum.</title>
        <authorList>
            <person name="Ashida A."/>
            <person name="Camagna M."/>
            <person name="Tanaka A."/>
            <person name="Takemoto D."/>
        </authorList>
    </citation>
    <scope>NUCLEOTIDE SEQUENCE</scope>
    <source>
        <strain evidence="1">PPO83</strain>
    </source>
</reference>
<name>A0ACB5RZE9_9PEZI</name>
<keyword evidence="1" id="KW-0378">Hydrolase</keyword>
<accession>A0ACB5RZE9</accession>
<comment type="caution">
    <text evidence="1">The sequence shown here is derived from an EMBL/GenBank/DDBJ whole genome shotgun (WGS) entry which is preliminary data.</text>
</comment>
<protein>
    <submittedName>
        <fullName evidence="1">Alpha beta hydrolase fold protein</fullName>
    </submittedName>
</protein>
<sequence>MHLIPQLVLLFTPALCQHQPRVSTPQGIYIGNATIPGVDQFLGIPYAAPPIGPLRFADPAPYTSGSPTTEFNATSYGPGCLQDASFADENGLSEDCLTLNIFRPSLPLTSPPPPLLPILVFIYGGANIAGQPKWYNAPNLVRNASARAHPLLVATLNYRTGGLGFLTNTPLAARRLLNPGLKDQRMALRWLHAHLPAFGGDPHRVVLFGQSAGSFDAWMQARVAAVEGEEGVLFQGVVLESGAPGSLALRGRVPADGDGYLAASLRALGCPALGAGGGEAALRCLRGVGAEALARVWFDPASELCQTLDEFVQEQVGFGVDGVWVTSPDYWDERVARIPMIVGTNLNEGSLYGLVPSGTATNLTYLTSVVAKNLNTTDLSLAAPVVATYYNHTAAQNGRGFDADPTAPDSYYIGEAILGDAVQDIPRRVVLGRHSSGEDARDGNSSTAYGGAKTWGYLFAQKPPLSLFKEHFYNFPPDVPDANKIRAGVLHAAELGWVWGDVYGWEDATEGDRRLGELMQGMWISFAYHLDPNYHGIPGVPHWDPYDKNAAAIFHFEDQGTATPGMHPDDVRLDSYVSHPSPFLPPLHVASVLSPNRAQGPAIA</sequence>
<dbReference type="EMBL" id="BSXG01000023">
    <property type="protein sequence ID" value="GME25826.1"/>
    <property type="molecule type" value="Genomic_DNA"/>
</dbReference>
<evidence type="ECO:0000313" key="1">
    <source>
        <dbReference type="EMBL" id="GME25826.1"/>
    </source>
</evidence>
<evidence type="ECO:0000313" key="2">
    <source>
        <dbReference type="Proteomes" id="UP001165186"/>
    </source>
</evidence>